<accession>B6QT04</accession>
<dbReference type="Pfam" id="PF00583">
    <property type="entry name" value="Acetyltransf_1"/>
    <property type="match status" value="1"/>
</dbReference>
<dbReference type="HOGENOM" id="CLU_970117_0_0_1"/>
<evidence type="ECO:0000259" key="1">
    <source>
        <dbReference type="PROSITE" id="PS51186"/>
    </source>
</evidence>
<sequence>MPLRPYTPHDSLALATITAACNLTDPLARYCRHINRDEYQHQQTADHNNGDDDIQWKAHIKSLRKSFEFEMLLPGTVCWVVYVHDHNQSVDDANDEGIGGGEKVVGFAIWNRHGDSETAQKWRVEGSKVSTRIKSMMSYITMTLTYPFDTSINHTHMTNFQRRVRTAPSPLPSGQKLKLPRERWELEALYIAPDYQRRGYGMEALKWGLDVAREEGVDVWVWSSDSGKKVYEKGGFEAVGRIGFGDLLSDATLTNKNNDDSVGDGDGDGDGEVAVWVMVWRARDHES</sequence>
<evidence type="ECO:0000313" key="3">
    <source>
        <dbReference type="Proteomes" id="UP000001294"/>
    </source>
</evidence>
<dbReference type="PhylomeDB" id="B6QT04"/>
<dbReference type="PROSITE" id="PS51257">
    <property type="entry name" value="PROKAR_LIPOPROTEIN"/>
    <property type="match status" value="1"/>
</dbReference>
<dbReference type="Gene3D" id="3.40.630.30">
    <property type="match status" value="1"/>
</dbReference>
<dbReference type="STRING" id="441960.B6QT04"/>
<feature type="domain" description="N-acetyltransferase" evidence="1">
    <location>
        <begin position="124"/>
        <end position="259"/>
    </location>
</feature>
<dbReference type="OrthoDB" id="2744543at2759"/>
<gene>
    <name evidence="2" type="ORF">PMAA_003550</name>
</gene>
<dbReference type="AlphaFoldDB" id="B6QT04"/>
<dbReference type="InterPro" id="IPR016181">
    <property type="entry name" value="Acyl_CoA_acyltransferase"/>
</dbReference>
<organism evidence="2 3">
    <name type="scientific">Talaromyces marneffei (strain ATCC 18224 / CBS 334.59 / QM 7333)</name>
    <name type="common">Penicillium marneffei</name>
    <dbReference type="NCBI Taxonomy" id="441960"/>
    <lineage>
        <taxon>Eukaryota</taxon>
        <taxon>Fungi</taxon>
        <taxon>Dikarya</taxon>
        <taxon>Ascomycota</taxon>
        <taxon>Pezizomycotina</taxon>
        <taxon>Eurotiomycetes</taxon>
        <taxon>Eurotiomycetidae</taxon>
        <taxon>Eurotiales</taxon>
        <taxon>Trichocomaceae</taxon>
        <taxon>Talaromyces</taxon>
        <taxon>Talaromyces sect. Talaromyces</taxon>
    </lineage>
</organism>
<dbReference type="CDD" id="cd04301">
    <property type="entry name" value="NAT_SF"/>
    <property type="match status" value="1"/>
</dbReference>
<proteinExistence type="predicted"/>
<dbReference type="InterPro" id="IPR052523">
    <property type="entry name" value="Trichothecene_AcTrans"/>
</dbReference>
<dbReference type="Proteomes" id="UP000001294">
    <property type="component" value="Unassembled WGS sequence"/>
</dbReference>
<dbReference type="VEuPathDB" id="FungiDB:PMAA_003550"/>
<protein>
    <recommendedName>
        <fullName evidence="1">N-acetyltransferase domain-containing protein</fullName>
    </recommendedName>
</protein>
<dbReference type="PANTHER" id="PTHR42791:SF1">
    <property type="entry name" value="N-ACETYLTRANSFERASE DOMAIN-CONTAINING PROTEIN"/>
    <property type="match status" value="1"/>
</dbReference>
<dbReference type="EMBL" id="DS995905">
    <property type="protein sequence ID" value="EEA19567.1"/>
    <property type="molecule type" value="Genomic_DNA"/>
</dbReference>
<dbReference type="SUPFAM" id="SSF55729">
    <property type="entry name" value="Acyl-CoA N-acyltransferases (Nat)"/>
    <property type="match status" value="1"/>
</dbReference>
<dbReference type="InterPro" id="IPR000182">
    <property type="entry name" value="GNAT_dom"/>
</dbReference>
<dbReference type="GO" id="GO:0016747">
    <property type="term" value="F:acyltransferase activity, transferring groups other than amino-acyl groups"/>
    <property type="evidence" value="ECO:0007669"/>
    <property type="project" value="InterPro"/>
</dbReference>
<dbReference type="PROSITE" id="PS51186">
    <property type="entry name" value="GNAT"/>
    <property type="match status" value="1"/>
</dbReference>
<keyword evidence="3" id="KW-1185">Reference proteome</keyword>
<name>B6QT04_TALMQ</name>
<reference evidence="3" key="1">
    <citation type="journal article" date="2015" name="Genome Announc.">
        <title>Genome sequence of the AIDS-associated pathogen Penicillium marneffei (ATCC18224) and its near taxonomic relative Talaromyces stipitatus (ATCC10500).</title>
        <authorList>
            <person name="Nierman W.C."/>
            <person name="Fedorova-Abrams N.D."/>
            <person name="Andrianopoulos A."/>
        </authorList>
    </citation>
    <scope>NUCLEOTIDE SEQUENCE [LARGE SCALE GENOMIC DNA]</scope>
    <source>
        <strain evidence="3">ATCC 18224 / CBS 334.59 / QM 7333</strain>
    </source>
</reference>
<evidence type="ECO:0000313" key="2">
    <source>
        <dbReference type="EMBL" id="EEA19567.1"/>
    </source>
</evidence>
<dbReference type="PANTHER" id="PTHR42791">
    <property type="entry name" value="GNAT FAMILY ACETYLTRANSFERASE"/>
    <property type="match status" value="1"/>
</dbReference>